<dbReference type="EMBL" id="LLXI01000608">
    <property type="protein sequence ID" value="PKY48149.1"/>
    <property type="molecule type" value="Genomic_DNA"/>
</dbReference>
<protein>
    <submittedName>
        <fullName evidence="1">Uncharacterized protein</fullName>
    </submittedName>
</protein>
<organism evidence="1 2">
    <name type="scientific">Rhizophagus irregularis</name>
    <dbReference type="NCBI Taxonomy" id="588596"/>
    <lineage>
        <taxon>Eukaryota</taxon>
        <taxon>Fungi</taxon>
        <taxon>Fungi incertae sedis</taxon>
        <taxon>Mucoromycota</taxon>
        <taxon>Glomeromycotina</taxon>
        <taxon>Glomeromycetes</taxon>
        <taxon>Glomerales</taxon>
        <taxon>Glomeraceae</taxon>
        <taxon>Rhizophagus</taxon>
    </lineage>
</organism>
<reference evidence="1 2" key="1">
    <citation type="submission" date="2015-10" db="EMBL/GenBank/DDBJ databases">
        <title>Genome analyses suggest a sexual origin of heterokaryosis in a supposedly ancient asexual fungus.</title>
        <authorList>
            <person name="Ropars J."/>
            <person name="Sedzielewska K."/>
            <person name="Noel J."/>
            <person name="Charron P."/>
            <person name="Farinelli L."/>
            <person name="Marton T."/>
            <person name="Kruger M."/>
            <person name="Pelin A."/>
            <person name="Brachmann A."/>
            <person name="Corradi N."/>
        </authorList>
    </citation>
    <scope>NUCLEOTIDE SEQUENCE [LARGE SCALE GENOMIC DNA]</scope>
    <source>
        <strain evidence="1 2">A4</strain>
    </source>
</reference>
<dbReference type="AlphaFoldDB" id="A0A2I1GNC3"/>
<accession>A0A2I1GNC3</accession>
<proteinExistence type="predicted"/>
<name>A0A2I1GNC3_9GLOM</name>
<dbReference type="Proteomes" id="UP000234323">
    <property type="component" value="Unassembled WGS sequence"/>
</dbReference>
<evidence type="ECO:0000313" key="2">
    <source>
        <dbReference type="Proteomes" id="UP000234323"/>
    </source>
</evidence>
<sequence>GISLNTKLNFKDTGLDTNWTLRILAWTIRRKFSKEAAVSVSSALGLGYADVASSSFGDATQLIICKRKFTAVVEAERLIEVKKPSTIR</sequence>
<evidence type="ECO:0000313" key="1">
    <source>
        <dbReference type="EMBL" id="PKY48149.1"/>
    </source>
</evidence>
<gene>
    <name evidence="1" type="ORF">RhiirA4_463652</name>
</gene>
<comment type="caution">
    <text evidence="1">The sequence shown here is derived from an EMBL/GenBank/DDBJ whole genome shotgun (WGS) entry which is preliminary data.</text>
</comment>
<feature type="non-terminal residue" evidence="1">
    <location>
        <position position="1"/>
    </location>
</feature>
<keyword evidence="2" id="KW-1185">Reference proteome</keyword>